<dbReference type="InterPro" id="IPR036165">
    <property type="entry name" value="YefM-like_sf"/>
</dbReference>
<protein>
    <submittedName>
        <fullName evidence="2">Type II toxin-antitoxin system Phd/YefM family antitoxin</fullName>
    </submittedName>
</protein>
<dbReference type="RefSeq" id="WP_388003373.1">
    <property type="nucleotide sequence ID" value="NZ_JBHUEE010000002.1"/>
</dbReference>
<name>A0ABW4L1H6_9MICO</name>
<reference evidence="3" key="1">
    <citation type="journal article" date="2019" name="Int. J. Syst. Evol. Microbiol.">
        <title>The Global Catalogue of Microorganisms (GCM) 10K type strain sequencing project: providing services to taxonomists for standard genome sequencing and annotation.</title>
        <authorList>
            <consortium name="The Broad Institute Genomics Platform"/>
            <consortium name="The Broad Institute Genome Sequencing Center for Infectious Disease"/>
            <person name="Wu L."/>
            <person name="Ma J."/>
        </authorList>
    </citation>
    <scope>NUCLEOTIDE SEQUENCE [LARGE SCALE GENOMIC DNA]</scope>
    <source>
        <strain evidence="3">JCM 17130</strain>
    </source>
</reference>
<accession>A0ABW4L1H6</accession>
<evidence type="ECO:0000256" key="1">
    <source>
        <dbReference type="ARBA" id="ARBA00009981"/>
    </source>
</evidence>
<dbReference type="Proteomes" id="UP001597277">
    <property type="component" value="Unassembled WGS sequence"/>
</dbReference>
<evidence type="ECO:0000313" key="2">
    <source>
        <dbReference type="EMBL" id="MFD1717338.1"/>
    </source>
</evidence>
<proteinExistence type="inferred from homology"/>
<dbReference type="SUPFAM" id="SSF143120">
    <property type="entry name" value="YefM-like"/>
    <property type="match status" value="1"/>
</dbReference>
<gene>
    <name evidence="2" type="ORF">ACFSE6_05805</name>
</gene>
<organism evidence="2 3">
    <name type="scientific">Georgenia deserti</name>
    <dbReference type="NCBI Taxonomy" id="2093781"/>
    <lineage>
        <taxon>Bacteria</taxon>
        <taxon>Bacillati</taxon>
        <taxon>Actinomycetota</taxon>
        <taxon>Actinomycetes</taxon>
        <taxon>Micrococcales</taxon>
        <taxon>Bogoriellaceae</taxon>
        <taxon>Georgenia</taxon>
    </lineage>
</organism>
<dbReference type="EMBL" id="JBHUEE010000002">
    <property type="protein sequence ID" value="MFD1717338.1"/>
    <property type="molecule type" value="Genomic_DNA"/>
</dbReference>
<keyword evidence="3" id="KW-1185">Reference proteome</keyword>
<sequence length="87" mass="9413">MKTVGTRDLKQNPQRVIRRVLESGDSLEITSYGKPSGVRLVPDRAAPSSWVSGADLADLAPIQPEDAAAWRADIDVTEDDGPGDPWQ</sequence>
<evidence type="ECO:0000313" key="3">
    <source>
        <dbReference type="Proteomes" id="UP001597277"/>
    </source>
</evidence>
<comment type="caution">
    <text evidence="2">The sequence shown here is derived from an EMBL/GenBank/DDBJ whole genome shotgun (WGS) entry which is preliminary data.</text>
</comment>
<comment type="similarity">
    <text evidence="1">Belongs to the phD/YefM antitoxin family.</text>
</comment>